<dbReference type="GO" id="GO:0140359">
    <property type="term" value="F:ABC-type transporter activity"/>
    <property type="evidence" value="ECO:0007669"/>
    <property type="project" value="InterPro"/>
</dbReference>
<feature type="transmembrane region" description="Helical" evidence="10">
    <location>
        <begin position="165"/>
        <end position="184"/>
    </location>
</feature>
<feature type="transmembrane region" description="Helical" evidence="10">
    <location>
        <begin position="308"/>
        <end position="325"/>
    </location>
</feature>
<evidence type="ECO:0000259" key="12">
    <source>
        <dbReference type="PROSITE" id="PS50929"/>
    </source>
</evidence>
<feature type="transmembrane region" description="Helical" evidence="10">
    <location>
        <begin position="47"/>
        <end position="73"/>
    </location>
</feature>
<dbReference type="Gene3D" id="1.20.1560.10">
    <property type="entry name" value="ABC transporter type 1, transmembrane domain"/>
    <property type="match status" value="1"/>
</dbReference>
<dbReference type="GO" id="GO:0016887">
    <property type="term" value="F:ATP hydrolysis activity"/>
    <property type="evidence" value="ECO:0007669"/>
    <property type="project" value="InterPro"/>
</dbReference>
<name>A0A2M8WUU2_9MICO</name>
<dbReference type="SMART" id="SM00382">
    <property type="entry name" value="AAA"/>
    <property type="match status" value="1"/>
</dbReference>
<dbReference type="GO" id="GO:0005886">
    <property type="term" value="C:plasma membrane"/>
    <property type="evidence" value="ECO:0007669"/>
    <property type="project" value="UniProtKB-SubCell"/>
</dbReference>
<comment type="subcellular location">
    <subcellularLocation>
        <location evidence="1">Cell membrane</location>
        <topology evidence="1">Multi-pass membrane protein</topology>
    </subcellularLocation>
</comment>
<keyword evidence="5" id="KW-0547">Nucleotide-binding</keyword>
<dbReference type="PANTHER" id="PTHR24221">
    <property type="entry name" value="ATP-BINDING CASSETTE SUB-FAMILY B"/>
    <property type="match status" value="1"/>
</dbReference>
<evidence type="ECO:0000256" key="8">
    <source>
        <dbReference type="ARBA" id="ARBA00023136"/>
    </source>
</evidence>
<dbReference type="Gene3D" id="3.40.50.300">
    <property type="entry name" value="P-loop containing nucleotide triphosphate hydrolases"/>
    <property type="match status" value="1"/>
</dbReference>
<evidence type="ECO:0000256" key="9">
    <source>
        <dbReference type="ARBA" id="ARBA00061644"/>
    </source>
</evidence>
<dbReference type="PROSITE" id="PS00211">
    <property type="entry name" value="ABC_TRANSPORTER_1"/>
    <property type="match status" value="1"/>
</dbReference>
<dbReference type="InterPro" id="IPR039421">
    <property type="entry name" value="Type_1_exporter"/>
</dbReference>
<organism evidence="13 14">
    <name type="scientific">Luteimicrobium subarcticum</name>
    <dbReference type="NCBI Taxonomy" id="620910"/>
    <lineage>
        <taxon>Bacteria</taxon>
        <taxon>Bacillati</taxon>
        <taxon>Actinomycetota</taxon>
        <taxon>Actinomycetes</taxon>
        <taxon>Micrococcales</taxon>
        <taxon>Luteimicrobium</taxon>
    </lineage>
</organism>
<feature type="domain" description="ABC transporter" evidence="11">
    <location>
        <begin position="370"/>
        <end position="604"/>
    </location>
</feature>
<keyword evidence="14" id="KW-1185">Reference proteome</keyword>
<dbReference type="InterPro" id="IPR003439">
    <property type="entry name" value="ABC_transporter-like_ATP-bd"/>
</dbReference>
<dbReference type="InterPro" id="IPR011527">
    <property type="entry name" value="ABC1_TM_dom"/>
</dbReference>
<evidence type="ECO:0000313" key="14">
    <source>
        <dbReference type="Proteomes" id="UP000231586"/>
    </source>
</evidence>
<gene>
    <name evidence="13" type="ORF">CLV34_0563</name>
</gene>
<comment type="caution">
    <text evidence="13">The sequence shown here is derived from an EMBL/GenBank/DDBJ whole genome shotgun (WGS) entry which is preliminary data.</text>
</comment>
<feature type="transmembrane region" description="Helical" evidence="10">
    <location>
        <begin position="93"/>
        <end position="112"/>
    </location>
</feature>
<evidence type="ECO:0000313" key="13">
    <source>
        <dbReference type="EMBL" id="PJI94717.1"/>
    </source>
</evidence>
<dbReference type="OrthoDB" id="9806127at2"/>
<evidence type="ECO:0000256" key="3">
    <source>
        <dbReference type="ARBA" id="ARBA00022475"/>
    </source>
</evidence>
<evidence type="ECO:0000256" key="2">
    <source>
        <dbReference type="ARBA" id="ARBA00022448"/>
    </source>
</evidence>
<proteinExistence type="inferred from homology"/>
<evidence type="ECO:0000256" key="5">
    <source>
        <dbReference type="ARBA" id="ARBA00022741"/>
    </source>
</evidence>
<keyword evidence="8 10" id="KW-0472">Membrane</keyword>
<evidence type="ECO:0000256" key="1">
    <source>
        <dbReference type="ARBA" id="ARBA00004651"/>
    </source>
</evidence>
<comment type="similarity">
    <text evidence="9">Belongs to the ABC transporter superfamily. Lipid exporter (TC 3.A.1.106) family.</text>
</comment>
<dbReference type="Proteomes" id="UP000231586">
    <property type="component" value="Unassembled WGS sequence"/>
</dbReference>
<dbReference type="InterPro" id="IPR027417">
    <property type="entry name" value="P-loop_NTPase"/>
</dbReference>
<dbReference type="FunFam" id="3.40.50.300:FF:000299">
    <property type="entry name" value="ABC transporter ATP-binding protein/permease"/>
    <property type="match status" value="1"/>
</dbReference>
<keyword evidence="4 10" id="KW-0812">Transmembrane</keyword>
<feature type="transmembrane region" description="Helical" evidence="10">
    <location>
        <begin position="190"/>
        <end position="213"/>
    </location>
</feature>
<dbReference type="InterPro" id="IPR017871">
    <property type="entry name" value="ABC_transporter-like_CS"/>
</dbReference>
<evidence type="ECO:0000256" key="7">
    <source>
        <dbReference type="ARBA" id="ARBA00022989"/>
    </source>
</evidence>
<feature type="transmembrane region" description="Helical" evidence="10">
    <location>
        <begin position="276"/>
        <end position="302"/>
    </location>
</feature>
<evidence type="ECO:0000256" key="6">
    <source>
        <dbReference type="ARBA" id="ARBA00022840"/>
    </source>
</evidence>
<dbReference type="Pfam" id="PF00005">
    <property type="entry name" value="ABC_tran"/>
    <property type="match status" value="1"/>
</dbReference>
<dbReference type="PROSITE" id="PS50893">
    <property type="entry name" value="ABC_TRANSPORTER_2"/>
    <property type="match status" value="1"/>
</dbReference>
<keyword evidence="6 13" id="KW-0067">ATP-binding</keyword>
<protein>
    <submittedName>
        <fullName evidence="13">ATP-binding cassette subfamily B protein</fullName>
    </submittedName>
</protein>
<dbReference type="SUPFAM" id="SSF52540">
    <property type="entry name" value="P-loop containing nucleoside triphosphate hydrolases"/>
    <property type="match status" value="1"/>
</dbReference>
<dbReference type="SUPFAM" id="SSF90123">
    <property type="entry name" value="ABC transporter transmembrane region"/>
    <property type="match status" value="1"/>
</dbReference>
<keyword evidence="2" id="KW-0813">Transport</keyword>
<keyword evidence="7 10" id="KW-1133">Transmembrane helix</keyword>
<dbReference type="GO" id="GO:0005524">
    <property type="term" value="F:ATP binding"/>
    <property type="evidence" value="ECO:0007669"/>
    <property type="project" value="UniProtKB-KW"/>
</dbReference>
<sequence>MGLPGDASGPGAVDEIPTRRSFVARAARARAAFHRVSRSFSGVGRRLALLSAVSVVAGIAEAALFALVAAISVSLSQGSGVASLTWGASDAEIALGPAFVVALALTLVRAGMQLWLSYLPARLSADAVTTLRHRLFAAFSDASWEIKSREREGGFQTLMTANAEAASLAVVGLGRAIAWGLLFVSLLATAIVISAVAALVLAIAAVVLLLALLPLGKIIRRNSEAVSAKNVDYAGSIQEVAVLAEELEAFGPSPSFRDGLDQRTDALRHHLLVARFLGNGVGTVFQSVALLLLVAALAVVWALDVGDLASLAAVVLILVRSLSYGQQLQTSLNMVDQQLPYLTQLETAIDHYEAHHEQDGSEPLHGIGRIGLESVQFAYTPERQVLDEVTFEVGSGEVVGIVGPSGAGKSTITQMLLRLRRPDAGLVTVDGRDAAQFRRADWRRRVAYVPQTPQLVWGSVAENIRFFRDDITDEALRDAARRAGLHDEIVGLPDGYATRLGQRSSGLSGGQRQRLCLARALAADPDVLVLDEPTSSLDVRAEVLVQETIASLRPGVIVFLVAHRLSTLSVCDRVMVVVDGRVQDFDTVDRLQLQNSFFGEVSEITRAQTL</sequence>
<dbReference type="PROSITE" id="PS50929">
    <property type="entry name" value="ABC_TM1F"/>
    <property type="match status" value="1"/>
</dbReference>
<dbReference type="PANTHER" id="PTHR24221:SF654">
    <property type="entry name" value="ATP-BINDING CASSETTE SUB-FAMILY B MEMBER 6"/>
    <property type="match status" value="1"/>
</dbReference>
<dbReference type="RefSeq" id="WP_100348692.1">
    <property type="nucleotide sequence ID" value="NZ_PGTZ01000006.1"/>
</dbReference>
<evidence type="ECO:0000259" key="11">
    <source>
        <dbReference type="PROSITE" id="PS50893"/>
    </source>
</evidence>
<dbReference type="AlphaFoldDB" id="A0A2M8WUU2"/>
<dbReference type="InterPro" id="IPR003593">
    <property type="entry name" value="AAA+_ATPase"/>
</dbReference>
<feature type="domain" description="ABC transmembrane type-1" evidence="12">
    <location>
        <begin position="48"/>
        <end position="334"/>
    </location>
</feature>
<dbReference type="InterPro" id="IPR036640">
    <property type="entry name" value="ABC1_TM_sf"/>
</dbReference>
<accession>A0A2M8WUU2</accession>
<evidence type="ECO:0000256" key="4">
    <source>
        <dbReference type="ARBA" id="ARBA00022692"/>
    </source>
</evidence>
<evidence type="ECO:0000256" key="10">
    <source>
        <dbReference type="SAM" id="Phobius"/>
    </source>
</evidence>
<keyword evidence="3" id="KW-1003">Cell membrane</keyword>
<dbReference type="EMBL" id="PGTZ01000006">
    <property type="protein sequence ID" value="PJI94717.1"/>
    <property type="molecule type" value="Genomic_DNA"/>
</dbReference>
<reference evidence="13 14" key="1">
    <citation type="submission" date="2017-11" db="EMBL/GenBank/DDBJ databases">
        <title>Genomic Encyclopedia of Archaeal and Bacterial Type Strains, Phase II (KMG-II): From Individual Species to Whole Genera.</title>
        <authorList>
            <person name="Goeker M."/>
        </authorList>
    </citation>
    <scope>NUCLEOTIDE SEQUENCE [LARGE SCALE GENOMIC DNA]</scope>
    <source>
        <strain evidence="13 14">DSM 22413</strain>
    </source>
</reference>